<comment type="caution">
    <text evidence="2">The sequence shown here is derived from an EMBL/GenBank/DDBJ whole genome shotgun (WGS) entry which is preliminary data.</text>
</comment>
<evidence type="ECO:0000313" key="3">
    <source>
        <dbReference type="Proteomes" id="UP001153328"/>
    </source>
</evidence>
<gene>
    <name evidence="2" type="ORF">SBRY_30168</name>
</gene>
<dbReference type="Proteomes" id="UP001153328">
    <property type="component" value="Unassembled WGS sequence"/>
</dbReference>
<feature type="compositionally biased region" description="Basic and acidic residues" evidence="1">
    <location>
        <begin position="56"/>
        <end position="65"/>
    </location>
</feature>
<proteinExistence type="predicted"/>
<sequence>MSDAPPPRPPPPPRCRPVTAPPPCGSCGACARRGFGPRSRGGPRLRAAAVGRRGPPRADRRDLRLRGSQGITHPDPGRLVVLQALTGAGRLRTMGALPR</sequence>
<dbReference type="EMBL" id="CAJVAX010000017">
    <property type="protein sequence ID" value="CAG7637868.1"/>
    <property type="molecule type" value="Genomic_DNA"/>
</dbReference>
<feature type="compositionally biased region" description="Low complexity" evidence="1">
    <location>
        <begin position="31"/>
        <end position="53"/>
    </location>
</feature>
<keyword evidence="3" id="KW-1185">Reference proteome</keyword>
<accession>A0A9W4MAZ6</accession>
<feature type="region of interest" description="Disordered" evidence="1">
    <location>
        <begin position="1"/>
        <end position="75"/>
    </location>
</feature>
<name>A0A9W4MAZ6_9ACTN</name>
<organism evidence="2 3">
    <name type="scientific">Actinacidiphila bryophytorum</name>
    <dbReference type="NCBI Taxonomy" id="1436133"/>
    <lineage>
        <taxon>Bacteria</taxon>
        <taxon>Bacillati</taxon>
        <taxon>Actinomycetota</taxon>
        <taxon>Actinomycetes</taxon>
        <taxon>Kitasatosporales</taxon>
        <taxon>Streptomycetaceae</taxon>
        <taxon>Actinacidiphila</taxon>
    </lineage>
</organism>
<dbReference type="AlphaFoldDB" id="A0A9W4MAZ6"/>
<protein>
    <submittedName>
        <fullName evidence="2">Uncharacterized protein</fullName>
    </submittedName>
</protein>
<feature type="compositionally biased region" description="Pro residues" evidence="1">
    <location>
        <begin position="1"/>
        <end position="24"/>
    </location>
</feature>
<evidence type="ECO:0000313" key="2">
    <source>
        <dbReference type="EMBL" id="CAG7637868.1"/>
    </source>
</evidence>
<evidence type="ECO:0000256" key="1">
    <source>
        <dbReference type="SAM" id="MobiDB-lite"/>
    </source>
</evidence>
<reference evidence="2" key="1">
    <citation type="submission" date="2021-06" db="EMBL/GenBank/DDBJ databases">
        <authorList>
            <person name="Arsene-Ploetze F."/>
        </authorList>
    </citation>
    <scope>NUCLEOTIDE SEQUENCE</scope>
    <source>
        <strain evidence="2">SBRY1</strain>
    </source>
</reference>